<sequence length="129" mass="14359">MALIVSPKKSAAGKFLIVVKVCGRSWPVRFIVSGDDTVKRVIEKTLKQYARLGHLPILGSDSDCFTLYPSDGTDSEGFNPTEKIGACGVRICSLRRNPTPAAKVMHARKENQSRSWVHKSLSFRRIMCH</sequence>
<comment type="caution">
    <text evidence="2">The sequence shown here is derived from an EMBL/GenBank/DDBJ whole genome shotgun (WGS) entry which is preliminary data.</text>
</comment>
<gene>
    <name evidence="2" type="ORF">M569_16383</name>
</gene>
<dbReference type="InterPro" id="IPR040358">
    <property type="entry name" value="At4g22758-like"/>
</dbReference>
<protein>
    <recommendedName>
        <fullName evidence="1">DUF7054 domain-containing protein</fullName>
    </recommendedName>
</protein>
<dbReference type="InterPro" id="IPR055482">
    <property type="entry name" value="DUF7054"/>
</dbReference>
<dbReference type="Proteomes" id="UP000015453">
    <property type="component" value="Unassembled WGS sequence"/>
</dbReference>
<dbReference type="PANTHER" id="PTHR33270">
    <property type="entry name" value="BNAC05G50380D PROTEIN"/>
    <property type="match status" value="1"/>
</dbReference>
<proteinExistence type="predicted"/>
<feature type="domain" description="DUF7054" evidence="1">
    <location>
        <begin position="13"/>
        <end position="93"/>
    </location>
</feature>
<evidence type="ECO:0000259" key="1">
    <source>
        <dbReference type="Pfam" id="PF23156"/>
    </source>
</evidence>
<dbReference type="PANTHER" id="PTHR33270:SF18">
    <property type="entry name" value="OS02G0324700 PROTEIN"/>
    <property type="match status" value="1"/>
</dbReference>
<dbReference type="AlphaFoldDB" id="S8D713"/>
<organism evidence="2 3">
    <name type="scientific">Genlisea aurea</name>
    <dbReference type="NCBI Taxonomy" id="192259"/>
    <lineage>
        <taxon>Eukaryota</taxon>
        <taxon>Viridiplantae</taxon>
        <taxon>Streptophyta</taxon>
        <taxon>Embryophyta</taxon>
        <taxon>Tracheophyta</taxon>
        <taxon>Spermatophyta</taxon>
        <taxon>Magnoliopsida</taxon>
        <taxon>eudicotyledons</taxon>
        <taxon>Gunneridae</taxon>
        <taxon>Pentapetalae</taxon>
        <taxon>asterids</taxon>
        <taxon>lamiids</taxon>
        <taxon>Lamiales</taxon>
        <taxon>Lentibulariaceae</taxon>
        <taxon>Genlisea</taxon>
    </lineage>
</organism>
<name>S8D713_9LAMI</name>
<evidence type="ECO:0000313" key="2">
    <source>
        <dbReference type="EMBL" id="EPS58433.1"/>
    </source>
</evidence>
<keyword evidence="3" id="KW-1185">Reference proteome</keyword>
<dbReference type="EMBL" id="AUSU01009228">
    <property type="protein sequence ID" value="EPS58433.1"/>
    <property type="molecule type" value="Genomic_DNA"/>
</dbReference>
<reference evidence="2 3" key="1">
    <citation type="journal article" date="2013" name="BMC Genomics">
        <title>The miniature genome of a carnivorous plant Genlisea aurea contains a low number of genes and short non-coding sequences.</title>
        <authorList>
            <person name="Leushkin E.V."/>
            <person name="Sutormin R.A."/>
            <person name="Nabieva E.R."/>
            <person name="Penin A.A."/>
            <person name="Kondrashov A.S."/>
            <person name="Logacheva M.D."/>
        </authorList>
    </citation>
    <scope>NUCLEOTIDE SEQUENCE [LARGE SCALE GENOMIC DNA]</scope>
</reference>
<evidence type="ECO:0000313" key="3">
    <source>
        <dbReference type="Proteomes" id="UP000015453"/>
    </source>
</evidence>
<dbReference type="Pfam" id="PF23156">
    <property type="entry name" value="DUF7054"/>
    <property type="match status" value="1"/>
</dbReference>
<accession>S8D713</accession>